<keyword evidence="5" id="KW-0653">Protein transport</keyword>
<feature type="transmembrane region" description="Helical" evidence="10">
    <location>
        <begin position="95"/>
        <end position="116"/>
    </location>
</feature>
<dbReference type="InterPro" id="IPR047196">
    <property type="entry name" value="YidC_ALB_C"/>
</dbReference>
<evidence type="ECO:0000256" key="8">
    <source>
        <dbReference type="ARBA" id="ARBA00023186"/>
    </source>
</evidence>
<evidence type="ECO:0000256" key="6">
    <source>
        <dbReference type="ARBA" id="ARBA00022989"/>
    </source>
</evidence>
<keyword evidence="6 10" id="KW-1133">Transmembrane helix</keyword>
<keyword evidence="8" id="KW-0143">Chaperone</keyword>
<gene>
    <name evidence="12" type="ORF">COU23_03530</name>
</gene>
<evidence type="ECO:0000256" key="10">
    <source>
        <dbReference type="SAM" id="Phobius"/>
    </source>
</evidence>
<comment type="caution">
    <text evidence="12">The sequence shown here is derived from an EMBL/GenBank/DDBJ whole genome shotgun (WGS) entry which is preliminary data.</text>
</comment>
<feature type="domain" description="Membrane insertase YidC/Oxa/ALB C-terminal" evidence="11">
    <location>
        <begin position="31"/>
        <end position="232"/>
    </location>
</feature>
<evidence type="ECO:0000256" key="9">
    <source>
        <dbReference type="RuleBase" id="RU003945"/>
    </source>
</evidence>
<dbReference type="GO" id="GO:0051205">
    <property type="term" value="P:protein insertion into membrane"/>
    <property type="evidence" value="ECO:0007669"/>
    <property type="project" value="TreeGrafter"/>
</dbReference>
<dbReference type="PANTHER" id="PTHR12428:SF65">
    <property type="entry name" value="CYTOCHROME C OXIDASE ASSEMBLY PROTEIN COX18, MITOCHONDRIAL"/>
    <property type="match status" value="1"/>
</dbReference>
<keyword evidence="3" id="KW-1003">Cell membrane</keyword>
<sequence length="241" mass="27364">MLSQIYHTILYQPLFNLLVWFYNIIPLHDIGLAIIAITIVIKIVLYPFSLKSIKAQKVLQELQPKINELKIKYKDNPGEMTKATMALYKTEKVSPFSSCLPLLIQLPFFIAVYNVFRKGLTNGQSLDILYSFIKNPGSINPMFFGLVNLAQPNFVLAILAGFSQYWVSKMLVTKKQPAVAGAKDEDMAAMMNKQMLYFMPLITIFIGLSLPAGLTLYWFITTVLTGAQQIYMFRKVKTQSV</sequence>
<reference evidence="13" key="1">
    <citation type="submission" date="2017-09" db="EMBL/GenBank/DDBJ databases">
        <title>Depth-based differentiation of microbial function through sediment-hosted aquifers and enrichment of novel symbionts in the deep terrestrial subsurface.</title>
        <authorList>
            <person name="Probst A.J."/>
            <person name="Ladd B."/>
            <person name="Jarett J.K."/>
            <person name="Geller-Mcgrath D.E."/>
            <person name="Sieber C.M.K."/>
            <person name="Emerson J.B."/>
            <person name="Anantharaman K."/>
            <person name="Thomas B.C."/>
            <person name="Malmstrom R."/>
            <person name="Stieglmeier M."/>
            <person name="Klingl A."/>
            <person name="Woyke T."/>
            <person name="Ryan C.M."/>
            <person name="Banfield J.F."/>
        </authorList>
    </citation>
    <scope>NUCLEOTIDE SEQUENCE [LARGE SCALE GENOMIC DNA]</scope>
</reference>
<keyword evidence="4 9" id="KW-0812">Transmembrane</keyword>
<accession>A0A2M6W9N5</accession>
<feature type="transmembrane region" description="Helical" evidence="10">
    <location>
        <begin position="142"/>
        <end position="167"/>
    </location>
</feature>
<evidence type="ECO:0000256" key="3">
    <source>
        <dbReference type="ARBA" id="ARBA00022475"/>
    </source>
</evidence>
<evidence type="ECO:0000313" key="13">
    <source>
        <dbReference type="Proteomes" id="UP000231464"/>
    </source>
</evidence>
<dbReference type="Proteomes" id="UP000231464">
    <property type="component" value="Unassembled WGS sequence"/>
</dbReference>
<evidence type="ECO:0000256" key="4">
    <source>
        <dbReference type="ARBA" id="ARBA00022692"/>
    </source>
</evidence>
<dbReference type="InterPro" id="IPR028055">
    <property type="entry name" value="YidC/Oxa/ALB_C"/>
</dbReference>
<keyword evidence="2" id="KW-0813">Transport</keyword>
<feature type="transmembrane region" description="Helical" evidence="10">
    <location>
        <begin position="20"/>
        <end position="45"/>
    </location>
</feature>
<evidence type="ECO:0000313" key="12">
    <source>
        <dbReference type="EMBL" id="PIT89510.1"/>
    </source>
</evidence>
<dbReference type="InterPro" id="IPR001708">
    <property type="entry name" value="YidC/ALB3/OXA1/COX18"/>
</dbReference>
<evidence type="ECO:0000259" key="11">
    <source>
        <dbReference type="Pfam" id="PF02096"/>
    </source>
</evidence>
<name>A0A2M6W9N5_9BACT</name>
<dbReference type="GO" id="GO:0005886">
    <property type="term" value="C:plasma membrane"/>
    <property type="evidence" value="ECO:0007669"/>
    <property type="project" value="UniProtKB-SubCell"/>
</dbReference>
<dbReference type="GO" id="GO:0032977">
    <property type="term" value="F:membrane insertase activity"/>
    <property type="evidence" value="ECO:0007669"/>
    <property type="project" value="InterPro"/>
</dbReference>
<dbReference type="PANTHER" id="PTHR12428">
    <property type="entry name" value="OXA1"/>
    <property type="match status" value="1"/>
</dbReference>
<evidence type="ECO:0000256" key="2">
    <source>
        <dbReference type="ARBA" id="ARBA00022448"/>
    </source>
</evidence>
<dbReference type="GO" id="GO:0015031">
    <property type="term" value="P:protein transport"/>
    <property type="evidence" value="ECO:0007669"/>
    <property type="project" value="UniProtKB-KW"/>
</dbReference>
<dbReference type="NCBIfam" id="TIGR03592">
    <property type="entry name" value="yidC_oxa1_cterm"/>
    <property type="match status" value="1"/>
</dbReference>
<dbReference type="AlphaFoldDB" id="A0A2M6W9N5"/>
<evidence type="ECO:0000256" key="1">
    <source>
        <dbReference type="ARBA" id="ARBA00004651"/>
    </source>
</evidence>
<feature type="transmembrane region" description="Helical" evidence="10">
    <location>
        <begin position="196"/>
        <end position="220"/>
    </location>
</feature>
<dbReference type="CDD" id="cd20070">
    <property type="entry name" value="5TM_YidC_Alb3"/>
    <property type="match status" value="1"/>
</dbReference>
<proteinExistence type="inferred from homology"/>
<protein>
    <recommendedName>
        <fullName evidence="11">Membrane insertase YidC/Oxa/ALB C-terminal domain-containing protein</fullName>
    </recommendedName>
</protein>
<evidence type="ECO:0000256" key="7">
    <source>
        <dbReference type="ARBA" id="ARBA00023136"/>
    </source>
</evidence>
<organism evidence="12 13">
    <name type="scientific">Candidatus Kuenenbacteria bacterium CG10_big_fil_rev_8_21_14_0_10_36_11</name>
    <dbReference type="NCBI Taxonomy" id="1974618"/>
    <lineage>
        <taxon>Bacteria</taxon>
        <taxon>Candidatus Kueneniibacteriota</taxon>
    </lineage>
</organism>
<comment type="similarity">
    <text evidence="9">Belongs to the OXA1/ALB3/YidC family.</text>
</comment>
<keyword evidence="7 10" id="KW-0472">Membrane</keyword>
<dbReference type="Pfam" id="PF02096">
    <property type="entry name" value="60KD_IMP"/>
    <property type="match status" value="1"/>
</dbReference>
<evidence type="ECO:0000256" key="5">
    <source>
        <dbReference type="ARBA" id="ARBA00022927"/>
    </source>
</evidence>
<dbReference type="EMBL" id="PFBP01000058">
    <property type="protein sequence ID" value="PIT89510.1"/>
    <property type="molecule type" value="Genomic_DNA"/>
</dbReference>
<comment type="subcellular location">
    <subcellularLocation>
        <location evidence="1">Cell membrane</location>
        <topology evidence="1">Multi-pass membrane protein</topology>
    </subcellularLocation>
    <subcellularLocation>
        <location evidence="9">Membrane</location>
        <topology evidence="9">Multi-pass membrane protein</topology>
    </subcellularLocation>
</comment>